<dbReference type="OrthoDB" id="10249205at2759"/>
<dbReference type="PANTHER" id="PTHR11669:SF20">
    <property type="entry name" value="REPLICATION FACTOR C SUBUNIT 4"/>
    <property type="match status" value="1"/>
</dbReference>
<dbReference type="GO" id="GO:0003689">
    <property type="term" value="F:DNA clamp loader activity"/>
    <property type="evidence" value="ECO:0007669"/>
    <property type="project" value="TreeGrafter"/>
</dbReference>
<sequence>MMKNKITEYRINSLSFTIYIKIIIFRNSIMQAFLTGKSGLTKTKDKPTSKEPTRERSKHVPWVEKYRPKCVDDVAYLVLIPFQQTKIRPKCVDDVAYQDEVVAVLKKSLQNADLPNLLFYGPPGTGKTSTILAASRELFGDMYKDRVLELNASDERGIDVVREKVKKFAQLTASGIRPDGKPCPPFKIVILDEADSMTKPAQAALRRTMEKQSRTTRFCLICNYVSRIIEPITSRCAKFRFKPLAEDILSKRLHEICGKENIKCDDEAIHGLMYTSEGDLRKAITYLQSAARLKGEEEINKHDIYEIAGVIHEEVIDKLIEVCNTDSYEKLEQEIKVAMMEGHSGMQVITQLHDKLVEMESLTDKQKSVIMEKLAVVDKCLIDGADEYLQLMSLFTTMMQQICHGEK</sequence>
<dbReference type="Pfam" id="PF00004">
    <property type="entry name" value="AAA"/>
    <property type="match status" value="1"/>
</dbReference>
<dbReference type="FunFam" id="1.10.8.60:FF:000032">
    <property type="entry name" value="Replication factor C subunit 4"/>
    <property type="match status" value="1"/>
</dbReference>
<dbReference type="CDD" id="cd18140">
    <property type="entry name" value="HLD_clamp_RFC"/>
    <property type="match status" value="1"/>
</dbReference>
<evidence type="ECO:0000259" key="10">
    <source>
        <dbReference type="SMART" id="SM00382"/>
    </source>
</evidence>
<comment type="subcellular location">
    <subcellularLocation>
        <location evidence="1">Nucleus</location>
    </subcellularLocation>
</comment>
<dbReference type="InterPro" id="IPR050238">
    <property type="entry name" value="DNA_Rep/Repair_Clamp_Loader"/>
</dbReference>
<reference evidence="11 12" key="1">
    <citation type="submission" date="2020-06" db="EMBL/GenBank/DDBJ databases">
        <authorList>
            <person name="Li R."/>
            <person name="Bekaert M."/>
        </authorList>
    </citation>
    <scope>NUCLEOTIDE SEQUENCE [LARGE SCALE GENOMIC DNA]</scope>
    <source>
        <strain evidence="12">wild</strain>
    </source>
</reference>
<dbReference type="GO" id="GO:0005634">
    <property type="term" value="C:nucleus"/>
    <property type="evidence" value="ECO:0007669"/>
    <property type="project" value="UniProtKB-SubCell"/>
</dbReference>
<dbReference type="NCBIfam" id="NF001679">
    <property type="entry name" value="PRK00440.1"/>
    <property type="match status" value="1"/>
</dbReference>
<evidence type="ECO:0000256" key="6">
    <source>
        <dbReference type="ARBA" id="ARBA00023125"/>
    </source>
</evidence>
<dbReference type="Pfam" id="PF21960">
    <property type="entry name" value="RCF1-5-like_lid"/>
    <property type="match status" value="1"/>
</dbReference>
<gene>
    <name evidence="11" type="ORF">MCOR_3142</name>
</gene>
<dbReference type="SUPFAM" id="SSF48019">
    <property type="entry name" value="post-AAA+ oligomerization domain-like"/>
    <property type="match status" value="1"/>
</dbReference>
<dbReference type="InterPro" id="IPR003593">
    <property type="entry name" value="AAA+_ATPase"/>
</dbReference>
<dbReference type="SMART" id="SM00382">
    <property type="entry name" value="AAA"/>
    <property type="match status" value="1"/>
</dbReference>
<dbReference type="GO" id="GO:0006281">
    <property type="term" value="P:DNA repair"/>
    <property type="evidence" value="ECO:0007669"/>
    <property type="project" value="UniProtKB-ARBA"/>
</dbReference>
<name>A0A6J8A3T3_MYTCO</name>
<evidence type="ECO:0000256" key="2">
    <source>
        <dbReference type="ARBA" id="ARBA00005378"/>
    </source>
</evidence>
<keyword evidence="3" id="KW-0235">DNA replication</keyword>
<dbReference type="Gene3D" id="1.10.8.60">
    <property type="match status" value="1"/>
</dbReference>
<keyword evidence="5" id="KW-0067">ATP-binding</keyword>
<evidence type="ECO:0000256" key="5">
    <source>
        <dbReference type="ARBA" id="ARBA00022840"/>
    </source>
</evidence>
<keyword evidence="4" id="KW-0547">Nucleotide-binding</keyword>
<evidence type="ECO:0000256" key="4">
    <source>
        <dbReference type="ARBA" id="ARBA00022741"/>
    </source>
</evidence>
<keyword evidence="12" id="KW-1185">Reference proteome</keyword>
<dbReference type="Gene3D" id="3.40.50.300">
    <property type="entry name" value="P-loop containing nucleotide triphosphate hydrolases"/>
    <property type="match status" value="1"/>
</dbReference>
<dbReference type="InterPro" id="IPR047854">
    <property type="entry name" value="RFC_lid"/>
</dbReference>
<comment type="similarity">
    <text evidence="2">Belongs to the activator 1 small subunits family.</text>
</comment>
<evidence type="ECO:0000256" key="8">
    <source>
        <dbReference type="ARBA" id="ARBA00040745"/>
    </source>
</evidence>
<dbReference type="PANTHER" id="PTHR11669">
    <property type="entry name" value="REPLICATION FACTOR C / DNA POLYMERASE III GAMMA-TAU SUBUNIT"/>
    <property type="match status" value="1"/>
</dbReference>
<dbReference type="GO" id="GO:0016887">
    <property type="term" value="F:ATP hydrolysis activity"/>
    <property type="evidence" value="ECO:0007669"/>
    <property type="project" value="InterPro"/>
</dbReference>
<dbReference type="CDD" id="cd00009">
    <property type="entry name" value="AAA"/>
    <property type="match status" value="1"/>
</dbReference>
<dbReference type="EMBL" id="CACVKT020000572">
    <property type="protein sequence ID" value="CAC5360773.1"/>
    <property type="molecule type" value="Genomic_DNA"/>
</dbReference>
<dbReference type="InterPro" id="IPR013748">
    <property type="entry name" value="Rep_factorC_C"/>
</dbReference>
<dbReference type="GO" id="GO:0003677">
    <property type="term" value="F:DNA binding"/>
    <property type="evidence" value="ECO:0007669"/>
    <property type="project" value="UniProtKB-KW"/>
</dbReference>
<evidence type="ECO:0000313" key="12">
    <source>
        <dbReference type="Proteomes" id="UP000507470"/>
    </source>
</evidence>
<dbReference type="GO" id="GO:0000076">
    <property type="term" value="P:DNA replication checkpoint signaling"/>
    <property type="evidence" value="ECO:0007669"/>
    <property type="project" value="UniProtKB-ARBA"/>
</dbReference>
<evidence type="ECO:0000256" key="7">
    <source>
        <dbReference type="ARBA" id="ARBA00023242"/>
    </source>
</evidence>
<dbReference type="GO" id="GO:0006271">
    <property type="term" value="P:DNA strand elongation involved in DNA replication"/>
    <property type="evidence" value="ECO:0007669"/>
    <property type="project" value="UniProtKB-ARBA"/>
</dbReference>
<dbReference type="InterPro" id="IPR003959">
    <property type="entry name" value="ATPase_AAA_core"/>
</dbReference>
<proteinExistence type="inferred from homology"/>
<dbReference type="GO" id="GO:0031391">
    <property type="term" value="C:Elg1 RFC-like complex"/>
    <property type="evidence" value="ECO:0007669"/>
    <property type="project" value="UniProtKB-ARBA"/>
</dbReference>
<dbReference type="SUPFAM" id="SSF52540">
    <property type="entry name" value="P-loop containing nucleoside triphosphate hydrolases"/>
    <property type="match status" value="1"/>
</dbReference>
<protein>
    <recommendedName>
        <fullName evidence="8">Replication factor C subunit 2</fullName>
    </recommendedName>
    <alternativeName>
        <fullName evidence="9">Activator 1 41 kDa subunit</fullName>
    </alternativeName>
</protein>
<dbReference type="FunFam" id="3.40.50.300:FF:000237">
    <property type="entry name" value="replication factor C subunit 4"/>
    <property type="match status" value="1"/>
</dbReference>
<dbReference type="AlphaFoldDB" id="A0A6J8A3T3"/>
<dbReference type="Proteomes" id="UP000507470">
    <property type="component" value="Unassembled WGS sequence"/>
</dbReference>
<dbReference type="FunFam" id="1.20.272.10:FF:000011">
    <property type="entry name" value="Replication factor C subunit 2"/>
    <property type="match status" value="1"/>
</dbReference>
<keyword evidence="7" id="KW-0539">Nucleus</keyword>
<dbReference type="InterPro" id="IPR027417">
    <property type="entry name" value="P-loop_NTPase"/>
</dbReference>
<evidence type="ECO:0000256" key="1">
    <source>
        <dbReference type="ARBA" id="ARBA00004123"/>
    </source>
</evidence>
<evidence type="ECO:0000256" key="9">
    <source>
        <dbReference type="ARBA" id="ARBA00075373"/>
    </source>
</evidence>
<evidence type="ECO:0000256" key="3">
    <source>
        <dbReference type="ARBA" id="ARBA00022705"/>
    </source>
</evidence>
<keyword evidence="6" id="KW-0238">DNA-binding</keyword>
<dbReference type="Gene3D" id="1.20.272.10">
    <property type="match status" value="1"/>
</dbReference>
<feature type="domain" description="AAA+ ATPase" evidence="10">
    <location>
        <begin position="113"/>
        <end position="247"/>
    </location>
</feature>
<dbReference type="Pfam" id="PF08542">
    <property type="entry name" value="Rep_fac_C"/>
    <property type="match status" value="1"/>
</dbReference>
<accession>A0A6J8A3T3</accession>
<dbReference type="InterPro" id="IPR008921">
    <property type="entry name" value="DNA_pol3_clamp-load_cplx_C"/>
</dbReference>
<evidence type="ECO:0000313" key="11">
    <source>
        <dbReference type="EMBL" id="CAC5360773.1"/>
    </source>
</evidence>
<organism evidence="11 12">
    <name type="scientific">Mytilus coruscus</name>
    <name type="common">Sea mussel</name>
    <dbReference type="NCBI Taxonomy" id="42192"/>
    <lineage>
        <taxon>Eukaryota</taxon>
        <taxon>Metazoa</taxon>
        <taxon>Spiralia</taxon>
        <taxon>Lophotrochozoa</taxon>
        <taxon>Mollusca</taxon>
        <taxon>Bivalvia</taxon>
        <taxon>Autobranchia</taxon>
        <taxon>Pteriomorphia</taxon>
        <taxon>Mytilida</taxon>
        <taxon>Mytiloidea</taxon>
        <taxon>Mytilidae</taxon>
        <taxon>Mytilinae</taxon>
        <taxon>Mytilus</taxon>
    </lineage>
</organism>
<dbReference type="GO" id="GO:0005524">
    <property type="term" value="F:ATP binding"/>
    <property type="evidence" value="ECO:0007669"/>
    <property type="project" value="UniProtKB-KW"/>
</dbReference>
<dbReference type="GO" id="GO:0005663">
    <property type="term" value="C:DNA replication factor C complex"/>
    <property type="evidence" value="ECO:0007669"/>
    <property type="project" value="TreeGrafter"/>
</dbReference>